<dbReference type="InterPro" id="IPR013011">
    <property type="entry name" value="PTS_EIIB_2"/>
</dbReference>
<keyword evidence="1" id="KW-0813">Transport</keyword>
<dbReference type="CDD" id="cd05569">
    <property type="entry name" value="PTS_IIB_fructose"/>
    <property type="match status" value="1"/>
</dbReference>
<gene>
    <name evidence="10" type="ORF">HMPREF0381_1142</name>
</gene>
<evidence type="ECO:0000259" key="8">
    <source>
        <dbReference type="PROSITE" id="PS51094"/>
    </source>
</evidence>
<dbReference type="GO" id="GO:0009401">
    <property type="term" value="P:phosphoenolpyruvate-dependent sugar phosphotransferase system"/>
    <property type="evidence" value="ECO:0007669"/>
    <property type="project" value="UniProtKB-KW"/>
</dbReference>
<dbReference type="InterPro" id="IPR002178">
    <property type="entry name" value="PTS_EIIA_type-2_dom"/>
</dbReference>
<name>E6LMF7_9FIRM</name>
<keyword evidence="5" id="KW-0598">Phosphotransferase system</keyword>
<evidence type="ECO:0000256" key="7">
    <source>
        <dbReference type="SAM" id="MobiDB-lite"/>
    </source>
</evidence>
<dbReference type="eggNOG" id="COG1445">
    <property type="taxonomic scope" value="Bacteria"/>
</dbReference>
<evidence type="ECO:0000256" key="4">
    <source>
        <dbReference type="ARBA" id="ARBA00022679"/>
    </source>
</evidence>
<dbReference type="InterPro" id="IPR003353">
    <property type="entry name" value="PTS_IIB_fruc"/>
</dbReference>
<feature type="domain" description="PTS EIIA type-2" evidence="8">
    <location>
        <begin position="1"/>
        <end position="78"/>
    </location>
</feature>
<dbReference type="AlphaFoldDB" id="E6LMF7"/>
<dbReference type="GO" id="GO:0022877">
    <property type="term" value="F:protein-N(PI)-phosphohistidine-fructose phosphotransferase system transporter activity"/>
    <property type="evidence" value="ECO:0007669"/>
    <property type="project" value="InterPro"/>
</dbReference>
<dbReference type="Pfam" id="PF02302">
    <property type="entry name" value="PTS_IIB"/>
    <property type="match status" value="1"/>
</dbReference>
<dbReference type="GO" id="GO:0016301">
    <property type="term" value="F:kinase activity"/>
    <property type="evidence" value="ECO:0007669"/>
    <property type="project" value="UniProtKB-KW"/>
</dbReference>
<dbReference type="GO" id="GO:0090563">
    <property type="term" value="F:protein-phosphocysteine-sugar phosphotransferase activity"/>
    <property type="evidence" value="ECO:0007669"/>
    <property type="project" value="TreeGrafter"/>
</dbReference>
<comment type="caution">
    <text evidence="10">The sequence shown here is derived from an EMBL/GenBank/DDBJ whole genome shotgun (WGS) entry which is preliminary data.</text>
</comment>
<evidence type="ECO:0000259" key="9">
    <source>
        <dbReference type="PROSITE" id="PS51099"/>
    </source>
</evidence>
<feature type="non-terminal residue" evidence="10">
    <location>
        <position position="1"/>
    </location>
</feature>
<protein>
    <submittedName>
        <fullName evidence="10">PTS system, Fructose specific IIB subunit</fullName>
    </submittedName>
</protein>
<dbReference type="SUPFAM" id="SSF55804">
    <property type="entry name" value="Phoshotransferase/anion transport protein"/>
    <property type="match status" value="1"/>
</dbReference>
<dbReference type="PROSITE" id="PS51094">
    <property type="entry name" value="PTS_EIIA_TYPE_2"/>
    <property type="match status" value="1"/>
</dbReference>
<keyword evidence="2" id="KW-0597">Phosphoprotein</keyword>
<evidence type="ECO:0000256" key="3">
    <source>
        <dbReference type="ARBA" id="ARBA00022597"/>
    </source>
</evidence>
<dbReference type="eggNOG" id="COG1762">
    <property type="taxonomic scope" value="Bacteria"/>
</dbReference>
<dbReference type="InterPro" id="IPR016152">
    <property type="entry name" value="PTrfase/Anion_transptr"/>
</dbReference>
<keyword evidence="3" id="KW-0762">Sugar transport</keyword>
<feature type="domain" description="PTS EIIB type-2" evidence="9">
    <location>
        <begin position="103"/>
        <end position="149"/>
    </location>
</feature>
<dbReference type="Pfam" id="PF00359">
    <property type="entry name" value="PTS_EIIA_2"/>
    <property type="match status" value="1"/>
</dbReference>
<dbReference type="HOGENOM" id="CLU_1744365_0_0_9"/>
<dbReference type="SUPFAM" id="SSF52794">
    <property type="entry name" value="PTS system IIB component-like"/>
    <property type="match status" value="1"/>
</dbReference>
<dbReference type="Gene3D" id="3.40.930.10">
    <property type="entry name" value="Mannitol-specific EII, Chain A"/>
    <property type="match status" value="1"/>
</dbReference>
<dbReference type="InterPro" id="IPR003501">
    <property type="entry name" value="PTS_EIIB_2/3"/>
</dbReference>
<dbReference type="PANTHER" id="PTHR30505:SF0">
    <property type="entry name" value="FRUCTOSE-LIKE PTS SYSTEM EIIBC COMPONENT-RELATED"/>
    <property type="match status" value="1"/>
</dbReference>
<dbReference type="InterPro" id="IPR036095">
    <property type="entry name" value="PTS_EIIB-like_sf"/>
</dbReference>
<proteinExistence type="predicted"/>
<keyword evidence="6" id="KW-0418">Kinase</keyword>
<evidence type="ECO:0000256" key="2">
    <source>
        <dbReference type="ARBA" id="ARBA00022553"/>
    </source>
</evidence>
<evidence type="ECO:0000256" key="6">
    <source>
        <dbReference type="ARBA" id="ARBA00022777"/>
    </source>
</evidence>
<evidence type="ECO:0000313" key="11">
    <source>
        <dbReference type="Proteomes" id="UP000003434"/>
    </source>
</evidence>
<evidence type="ECO:0000313" key="10">
    <source>
        <dbReference type="EMBL" id="EFU76931.1"/>
    </source>
</evidence>
<dbReference type="PROSITE" id="PS51099">
    <property type="entry name" value="PTS_EIIB_TYPE_2"/>
    <property type="match status" value="1"/>
</dbReference>
<dbReference type="Gene3D" id="3.40.50.2300">
    <property type="match status" value="1"/>
</dbReference>
<dbReference type="GO" id="GO:0005886">
    <property type="term" value="C:plasma membrane"/>
    <property type="evidence" value="ECO:0007669"/>
    <property type="project" value="TreeGrafter"/>
</dbReference>
<dbReference type="Proteomes" id="UP000003434">
    <property type="component" value="Unassembled WGS sequence"/>
</dbReference>
<dbReference type="InterPro" id="IPR050864">
    <property type="entry name" value="Bacterial_PTS_Sugar_Transport"/>
</dbReference>
<organism evidence="10 11">
    <name type="scientific">Lachnoanaerobaculum saburreum DSM 3986</name>
    <dbReference type="NCBI Taxonomy" id="887325"/>
    <lineage>
        <taxon>Bacteria</taxon>
        <taxon>Bacillati</taxon>
        <taxon>Bacillota</taxon>
        <taxon>Clostridia</taxon>
        <taxon>Lachnospirales</taxon>
        <taxon>Lachnospiraceae</taxon>
        <taxon>Lachnoanaerobaculum</taxon>
    </lineage>
</organism>
<dbReference type="EMBL" id="AEPW01000048">
    <property type="protein sequence ID" value="EFU76931.1"/>
    <property type="molecule type" value="Genomic_DNA"/>
</dbReference>
<reference evidence="10 11" key="1">
    <citation type="submission" date="2010-12" db="EMBL/GenBank/DDBJ databases">
        <authorList>
            <person name="Muzny D."/>
            <person name="Qin X."/>
            <person name="Deng J."/>
            <person name="Jiang H."/>
            <person name="Liu Y."/>
            <person name="Qu J."/>
            <person name="Song X.-Z."/>
            <person name="Zhang L."/>
            <person name="Thornton R."/>
            <person name="Coyle M."/>
            <person name="Francisco L."/>
            <person name="Jackson L."/>
            <person name="Javaid M."/>
            <person name="Korchina V."/>
            <person name="Kovar C."/>
            <person name="Mata R."/>
            <person name="Mathew T."/>
            <person name="Ngo R."/>
            <person name="Nguyen L."/>
            <person name="Nguyen N."/>
            <person name="Okwuonu G."/>
            <person name="Ongeri F."/>
            <person name="Pham C."/>
            <person name="Simmons D."/>
            <person name="Wilczek-Boney K."/>
            <person name="Hale W."/>
            <person name="Jakkamsetti A."/>
            <person name="Pham P."/>
            <person name="Ruth R."/>
            <person name="San Lucas F."/>
            <person name="Warren J."/>
            <person name="Zhang J."/>
            <person name="Zhao Z."/>
            <person name="Zhou C."/>
            <person name="Zhu D."/>
            <person name="Lee S."/>
            <person name="Bess C."/>
            <person name="Blankenburg K."/>
            <person name="Forbes L."/>
            <person name="Fu Q."/>
            <person name="Gubbala S."/>
            <person name="Hirani K."/>
            <person name="Jayaseelan J.C."/>
            <person name="Lara F."/>
            <person name="Munidasa M."/>
            <person name="Palculict T."/>
            <person name="Patil S."/>
            <person name="Pu L.-L."/>
            <person name="Saada N."/>
            <person name="Tang L."/>
            <person name="Weissenberger G."/>
            <person name="Zhu Y."/>
            <person name="Hemphill L."/>
            <person name="Shang Y."/>
            <person name="Youmans B."/>
            <person name="Ayvaz T."/>
            <person name="Ross M."/>
            <person name="Santibanez J."/>
            <person name="Aqrawi P."/>
            <person name="Gross S."/>
            <person name="Joshi V."/>
            <person name="Fowler G."/>
            <person name="Nazareth L."/>
            <person name="Reid J."/>
            <person name="Worley K."/>
            <person name="Petrosino J."/>
            <person name="Highlander S."/>
            <person name="Gibbs R."/>
        </authorList>
    </citation>
    <scope>NUCLEOTIDE SEQUENCE [LARGE SCALE GENOMIC DNA]</scope>
    <source>
        <strain evidence="10 11">DSM 3986</strain>
    </source>
</reference>
<evidence type="ECO:0000256" key="5">
    <source>
        <dbReference type="ARBA" id="ARBA00022683"/>
    </source>
</evidence>
<feature type="region of interest" description="Disordered" evidence="7">
    <location>
        <begin position="77"/>
        <end position="98"/>
    </location>
</feature>
<dbReference type="PANTHER" id="PTHR30505">
    <property type="entry name" value="FRUCTOSE-LIKE PERMEASE"/>
    <property type="match status" value="1"/>
</dbReference>
<sequence>VVHKAMIIYAKSDEGVEWESFDSQPAKHIFMICAPANGADEHLKALATLSTALMNPDVKGRLDNASTKEEVQGIFEDFVKSSEEQKKEPDKESGGAGENRKYIVAVTACPTGIAHTFMAAEKIKEAAKEMGLDVKVETNGQIGVENKHN</sequence>
<evidence type="ECO:0000256" key="1">
    <source>
        <dbReference type="ARBA" id="ARBA00022448"/>
    </source>
</evidence>
<accession>E6LMF7</accession>
<keyword evidence="4" id="KW-0808">Transferase</keyword>
<dbReference type="RefSeq" id="WP_008750909.1">
    <property type="nucleotide sequence ID" value="NZ_GL622296.1"/>
</dbReference>